<dbReference type="Proteomes" id="UP001180842">
    <property type="component" value="Unassembled WGS sequence"/>
</dbReference>
<sequence>MAKPYGYNFQMNEVSEQGEPFNVGQAVAFKTEFKSRSGVIEKLLVNSAIIKLTKMPEDVRESVLVVSYRKLTSI</sequence>
<evidence type="ECO:0000313" key="1">
    <source>
        <dbReference type="EMBL" id="MDT2736406.1"/>
    </source>
</evidence>
<dbReference type="Proteomes" id="UP001269061">
    <property type="component" value="Unassembled WGS sequence"/>
</dbReference>
<gene>
    <name evidence="1" type="ORF">P7H00_04570</name>
    <name evidence="2" type="ORF">P7H46_12805</name>
</gene>
<dbReference type="AlphaFoldDB" id="A0AAE4I271"/>
<dbReference type="RefSeq" id="WP_067627594.1">
    <property type="nucleotide sequence ID" value="NZ_BAAAXL010000046.1"/>
</dbReference>
<comment type="caution">
    <text evidence="1">The sequence shown here is derived from an EMBL/GenBank/DDBJ whole genome shotgun (WGS) entry which is preliminary data.</text>
</comment>
<evidence type="ECO:0008006" key="5">
    <source>
        <dbReference type="Google" id="ProtNLM"/>
    </source>
</evidence>
<evidence type="ECO:0000313" key="2">
    <source>
        <dbReference type="EMBL" id="MDT2771700.1"/>
    </source>
</evidence>
<dbReference type="EMBL" id="JARQAI010000004">
    <property type="protein sequence ID" value="MDT2736406.1"/>
    <property type="molecule type" value="Genomic_DNA"/>
</dbReference>
<evidence type="ECO:0000313" key="4">
    <source>
        <dbReference type="Proteomes" id="UP001269061"/>
    </source>
</evidence>
<evidence type="ECO:0000313" key="3">
    <source>
        <dbReference type="Proteomes" id="UP001180842"/>
    </source>
</evidence>
<accession>A0AAE4I271</accession>
<dbReference type="EMBL" id="JARQAZ010000012">
    <property type="protein sequence ID" value="MDT2771700.1"/>
    <property type="molecule type" value="Genomic_DNA"/>
</dbReference>
<organism evidence="1 3">
    <name type="scientific">Enterococcus pseudoavium</name>
    <dbReference type="NCBI Taxonomy" id="44007"/>
    <lineage>
        <taxon>Bacteria</taxon>
        <taxon>Bacillati</taxon>
        <taxon>Bacillota</taxon>
        <taxon>Bacilli</taxon>
        <taxon>Lactobacillales</taxon>
        <taxon>Enterococcaceae</taxon>
        <taxon>Enterococcus</taxon>
    </lineage>
</organism>
<reference evidence="1 4" key="1">
    <citation type="submission" date="2023-03" db="EMBL/GenBank/DDBJ databases">
        <authorList>
            <person name="Shen W."/>
            <person name="Cai J."/>
        </authorList>
    </citation>
    <scope>NUCLEOTIDE SEQUENCE</scope>
    <source>
        <strain evidence="1">P69-2</strain>
        <strain evidence="2 4">Y59</strain>
    </source>
</reference>
<name>A0AAE4I271_9ENTE</name>
<protein>
    <recommendedName>
        <fullName evidence="5">DUF2187 domain-containing protein</fullName>
    </recommendedName>
</protein>
<keyword evidence="4" id="KW-1185">Reference proteome</keyword>
<proteinExistence type="predicted"/>